<evidence type="ECO:0000256" key="5">
    <source>
        <dbReference type="ARBA" id="ARBA00022927"/>
    </source>
</evidence>
<dbReference type="GO" id="GO:0015031">
    <property type="term" value="P:protein transport"/>
    <property type="evidence" value="ECO:0007669"/>
    <property type="project" value="UniProtKB-KW"/>
</dbReference>
<dbReference type="PANTHER" id="PTHR21311:SF0">
    <property type="entry name" value="CONSERVED OLIGOMERIC GOLGI COMPLEX SUBUNIT 8"/>
    <property type="match status" value="1"/>
</dbReference>
<comment type="similarity">
    <text evidence="2">Belongs to the COG8 family.</text>
</comment>
<dbReference type="OMA" id="HETHIDS"/>
<keyword evidence="6" id="KW-0333">Golgi apparatus</keyword>
<evidence type="ECO:0000313" key="9">
    <source>
        <dbReference type="WBParaSite" id="TCLT_0000235301-mRNA-1"/>
    </source>
</evidence>
<proteinExistence type="inferred from homology"/>
<reference evidence="9" key="1">
    <citation type="submission" date="2017-02" db="UniProtKB">
        <authorList>
            <consortium name="WormBaseParasite"/>
        </authorList>
    </citation>
    <scope>IDENTIFICATION</scope>
</reference>
<evidence type="ECO:0000256" key="4">
    <source>
        <dbReference type="ARBA" id="ARBA00022448"/>
    </source>
</evidence>
<dbReference type="GO" id="GO:0000139">
    <property type="term" value="C:Golgi membrane"/>
    <property type="evidence" value="ECO:0007669"/>
    <property type="project" value="UniProtKB-SubCell"/>
</dbReference>
<dbReference type="AlphaFoldDB" id="A0A0N5CQ53"/>
<dbReference type="GO" id="GO:0017119">
    <property type="term" value="C:Golgi transport complex"/>
    <property type="evidence" value="ECO:0007669"/>
    <property type="project" value="InterPro"/>
</dbReference>
<keyword evidence="7" id="KW-0472">Membrane</keyword>
<dbReference type="GO" id="GO:0006891">
    <property type="term" value="P:intra-Golgi vesicle-mediated transport"/>
    <property type="evidence" value="ECO:0007669"/>
    <property type="project" value="TreeGrafter"/>
</dbReference>
<dbReference type="WBParaSite" id="TCLT_0000235301-mRNA-1">
    <property type="protein sequence ID" value="TCLT_0000235301-mRNA-1"/>
    <property type="gene ID" value="TCLT_0000235301"/>
</dbReference>
<comment type="subcellular location">
    <subcellularLocation>
        <location evidence="1">Golgi apparatus membrane</location>
        <topology evidence="1">Peripheral membrane protein</topology>
    </subcellularLocation>
</comment>
<evidence type="ECO:0000256" key="1">
    <source>
        <dbReference type="ARBA" id="ARBA00004395"/>
    </source>
</evidence>
<dbReference type="PANTHER" id="PTHR21311">
    <property type="entry name" value="CONSERVED OLIGOMERIC GOLGI COMPLEX COMPONENT 8"/>
    <property type="match status" value="1"/>
</dbReference>
<evidence type="ECO:0000256" key="2">
    <source>
        <dbReference type="ARBA" id="ARBA00006419"/>
    </source>
</evidence>
<evidence type="ECO:0000256" key="7">
    <source>
        <dbReference type="ARBA" id="ARBA00023136"/>
    </source>
</evidence>
<dbReference type="InterPro" id="IPR007255">
    <property type="entry name" value="COG8"/>
</dbReference>
<sequence>MEQFSSRSDDISYEFCCLKLTESKGSQLWDVISLPTRMDMCIRAGYYDMAYSLTNYGAQLQTHGLTGNPILKKVADKLIAARYQLLDELFNRFAGPIELAKSIQIVNNIRKIPYLSSTQLHLAILQYRDAYLEKQLIDVRSQSDFILKIVEIYRDYMYDTMVLYLAVFPENEITRRDSSTDPRWDIWQTAGPSAVLTEWVIHNLNTMFSYIKNMGHETHIDSGVLIRKLMSFALSFGRMGMDFRPLITSVLEEIIAEKFSLRVRTAAKELTQNKLIRINDKIPDPSFSFVNQSSAQPSAPSVLAYWDDLCVYGNSLIDALNDLRSGLSPVQINAVVNALENSLKMVVCWLCEMEKRVEKIFVERAVKLLAVYFIPHLNSCLLTLYPYEKCCRPFYQIIYSLEQYVN</sequence>
<dbReference type="Pfam" id="PF04124">
    <property type="entry name" value="Dor1"/>
    <property type="match status" value="1"/>
</dbReference>
<dbReference type="InterPro" id="IPR016159">
    <property type="entry name" value="Cullin_repeat-like_dom_sf"/>
</dbReference>
<protein>
    <recommendedName>
        <fullName evidence="3">Conserved oligomeric Golgi complex subunit 8</fullName>
    </recommendedName>
    <alternativeName>
        <fullName evidence="8">Component of oligomeric Golgi complex 8</fullName>
    </alternativeName>
</protein>
<organism evidence="9">
    <name type="scientific">Thelazia callipaeda</name>
    <name type="common">Oriental eyeworm</name>
    <name type="synonym">Parasitic nematode</name>
    <dbReference type="NCBI Taxonomy" id="103827"/>
    <lineage>
        <taxon>Eukaryota</taxon>
        <taxon>Metazoa</taxon>
        <taxon>Ecdysozoa</taxon>
        <taxon>Nematoda</taxon>
        <taxon>Chromadorea</taxon>
        <taxon>Rhabditida</taxon>
        <taxon>Spirurina</taxon>
        <taxon>Spiruromorpha</taxon>
        <taxon>Thelazioidea</taxon>
        <taxon>Thelaziidae</taxon>
        <taxon>Thelazia</taxon>
    </lineage>
</organism>
<keyword evidence="4" id="KW-0813">Transport</keyword>
<evidence type="ECO:0000256" key="3">
    <source>
        <dbReference type="ARBA" id="ARBA00020983"/>
    </source>
</evidence>
<keyword evidence="5" id="KW-0653">Protein transport</keyword>
<evidence type="ECO:0000256" key="8">
    <source>
        <dbReference type="ARBA" id="ARBA00031347"/>
    </source>
</evidence>
<dbReference type="SUPFAM" id="SSF74788">
    <property type="entry name" value="Cullin repeat-like"/>
    <property type="match status" value="1"/>
</dbReference>
<evidence type="ECO:0000256" key="6">
    <source>
        <dbReference type="ARBA" id="ARBA00023034"/>
    </source>
</evidence>
<name>A0A0N5CQ53_THECL</name>
<accession>A0A0N5CQ53</accession>